<dbReference type="InterPro" id="IPR026286">
    <property type="entry name" value="MaiA/AMDase"/>
</dbReference>
<proteinExistence type="predicted"/>
<dbReference type="Proteomes" id="UP000028488">
    <property type="component" value="Chromosome"/>
</dbReference>
<protein>
    <submittedName>
        <fullName evidence="1">Maleate cis-trans isomerase</fullName>
    </submittedName>
</protein>
<evidence type="ECO:0000313" key="2">
    <source>
        <dbReference type="Proteomes" id="UP000028488"/>
    </source>
</evidence>
<evidence type="ECO:0000313" key="1">
    <source>
        <dbReference type="EMBL" id="AII06499.1"/>
    </source>
</evidence>
<dbReference type="eggNOG" id="COG3473">
    <property type="taxonomic scope" value="Bacteria"/>
</dbReference>
<dbReference type="EMBL" id="CP008947">
    <property type="protein sequence ID" value="AII06499.1"/>
    <property type="molecule type" value="Genomic_DNA"/>
</dbReference>
<dbReference type="Gene3D" id="3.40.50.12500">
    <property type="match status" value="1"/>
</dbReference>
<dbReference type="InterPro" id="IPR053714">
    <property type="entry name" value="Iso_Racemase_Enz_sf"/>
</dbReference>
<reference evidence="1 2" key="1">
    <citation type="submission" date="2014-07" db="EMBL/GenBank/DDBJ databases">
        <title>Genome Sequence of Rhodococcus opacus Strain R7, a Biodegrader of Mono- and Polycyclic Aromatic Hydrocarbons.</title>
        <authorList>
            <person name="Di Gennaro P."/>
            <person name="Zampolli J."/>
            <person name="Presti I."/>
            <person name="Cappelletti M."/>
            <person name="D'Ursi P."/>
            <person name="Orro A."/>
            <person name="Mezzelani A."/>
            <person name="Milanesi L."/>
        </authorList>
    </citation>
    <scope>NUCLEOTIDE SEQUENCE [LARGE SCALE GENOMIC DNA]</scope>
    <source>
        <strain evidence="1 2">R7</strain>
    </source>
</reference>
<sequence length="246" mass="25461">MTSTPTPTVGFIYPDHAAEDDYPFAAEMLGVDLPVVHIYGTDLHAVPELLDLGSPEKLAGGAALLAEEKPDAVVWACTSGSFVYGPDGAKQQAETLAAATGVPTSSTSFAFVHALHALGITRVAVAASYPEDVAKLFVEFLAAAGIEVLSMSSAGIDTAAEVGLLGPESVVELAVENDHPDAEALLIPDTAMRTLGALSTLEQRLGKPVLTANQVTIWEGLRLAGHTAVHPSLGTLFEKGHSHGSD</sequence>
<name>A0A076ESU2_RHOOP</name>
<gene>
    <name evidence="1" type="ORF">EP51_18490</name>
</gene>
<accession>A0A076ESU2</accession>
<dbReference type="AlphaFoldDB" id="A0A076ESU2"/>
<dbReference type="PANTHER" id="PTHR40267:SF1">
    <property type="entry name" value="BLR3294 PROTEIN"/>
    <property type="match status" value="1"/>
</dbReference>
<organism evidence="1 2">
    <name type="scientific">Rhodococcus opacus</name>
    <name type="common">Nocardia opaca</name>
    <dbReference type="NCBI Taxonomy" id="37919"/>
    <lineage>
        <taxon>Bacteria</taxon>
        <taxon>Bacillati</taxon>
        <taxon>Actinomycetota</taxon>
        <taxon>Actinomycetes</taxon>
        <taxon>Mycobacteriales</taxon>
        <taxon>Nocardiaceae</taxon>
        <taxon>Rhodococcus</taxon>
    </lineage>
</organism>
<keyword evidence="1" id="KW-0413">Isomerase</keyword>
<dbReference type="PIRSF" id="PIRSF015736">
    <property type="entry name" value="MI"/>
    <property type="match status" value="1"/>
</dbReference>
<dbReference type="GO" id="GO:0016853">
    <property type="term" value="F:isomerase activity"/>
    <property type="evidence" value="ECO:0007669"/>
    <property type="project" value="UniProtKB-KW"/>
</dbReference>
<dbReference type="RefSeq" id="WP_128640051.1">
    <property type="nucleotide sequence ID" value="NZ_CP008947.1"/>
</dbReference>
<dbReference type="Pfam" id="PF17645">
    <property type="entry name" value="Amdase"/>
    <property type="match status" value="1"/>
</dbReference>
<dbReference type="PANTHER" id="PTHR40267">
    <property type="entry name" value="BLR3294 PROTEIN"/>
    <property type="match status" value="1"/>
</dbReference>